<accession>A0A1H7LSP7</accession>
<gene>
    <name evidence="2" type="ORF">SAMN04488526_1815</name>
</gene>
<dbReference type="CDD" id="cd02440">
    <property type="entry name" value="AdoMet_MTases"/>
    <property type="match status" value="1"/>
</dbReference>
<dbReference type="InterPro" id="IPR041698">
    <property type="entry name" value="Methyltransf_25"/>
</dbReference>
<dbReference type="GO" id="GO:0008168">
    <property type="term" value="F:methyltransferase activity"/>
    <property type="evidence" value="ECO:0007669"/>
    <property type="project" value="UniProtKB-KW"/>
</dbReference>
<dbReference type="Pfam" id="PF13649">
    <property type="entry name" value="Methyltransf_25"/>
    <property type="match status" value="1"/>
</dbReference>
<keyword evidence="3" id="KW-1185">Reference proteome</keyword>
<keyword evidence="2" id="KW-0489">Methyltransferase</keyword>
<protein>
    <submittedName>
        <fullName evidence="2">Methyltransferase domain-containing protein</fullName>
    </submittedName>
</protein>
<evidence type="ECO:0000313" key="2">
    <source>
        <dbReference type="EMBL" id="SEL01946.1"/>
    </source>
</evidence>
<dbReference type="InterPro" id="IPR029063">
    <property type="entry name" value="SAM-dependent_MTases_sf"/>
</dbReference>
<name>A0A1H7LSP7_9RHOB</name>
<dbReference type="OrthoDB" id="9765084at2"/>
<keyword evidence="2" id="KW-0808">Transferase</keyword>
<evidence type="ECO:0000259" key="1">
    <source>
        <dbReference type="Pfam" id="PF13649"/>
    </source>
</evidence>
<dbReference type="SUPFAM" id="SSF53335">
    <property type="entry name" value="S-adenosyl-L-methionine-dependent methyltransferases"/>
    <property type="match status" value="1"/>
</dbReference>
<reference evidence="2 3" key="1">
    <citation type="submission" date="2016-10" db="EMBL/GenBank/DDBJ databases">
        <authorList>
            <person name="de Groot N.N."/>
        </authorList>
    </citation>
    <scope>NUCLEOTIDE SEQUENCE [LARGE SCALE GENOMIC DNA]</scope>
    <source>
        <strain evidence="2 3">DSM 14858</strain>
    </source>
</reference>
<dbReference type="RefSeq" id="WP_092761961.1">
    <property type="nucleotide sequence ID" value="NZ_FNZQ01000002.1"/>
</dbReference>
<dbReference type="NCBIfam" id="NF038261">
    <property type="entry name" value="rhodoquin_RquA"/>
    <property type="match status" value="1"/>
</dbReference>
<dbReference type="AlphaFoldDB" id="A0A1H7LSP7"/>
<dbReference type="EMBL" id="FNZQ01000002">
    <property type="protein sequence ID" value="SEL01946.1"/>
    <property type="molecule type" value="Genomic_DNA"/>
</dbReference>
<sequence>MSDRDARFVRAVGKVGNPETALPDYLERTYWWAYLRPASIRIFDHKVIVSAILWGQYRRLSDIVLTRIAGGNRVLQLACVYGDLSQRLARQVGPEGALDIVDVAPIQIANILRKLVGMDWVRASVADATTTRSGSFDCVLSFFLLHEMPDPLKRRVVDAALAAVAPGGRAMFVDYACPLRWHPLRPVMAAVFALLEPYATAMWHTPIAALASHPQEFSWTRETRFAGLFQVVIAERFNV</sequence>
<proteinExistence type="predicted"/>
<feature type="domain" description="Methyltransferase" evidence="1">
    <location>
        <begin position="74"/>
        <end position="168"/>
    </location>
</feature>
<organism evidence="2 3">
    <name type="scientific">Jannaschia helgolandensis</name>
    <dbReference type="NCBI Taxonomy" id="188906"/>
    <lineage>
        <taxon>Bacteria</taxon>
        <taxon>Pseudomonadati</taxon>
        <taxon>Pseudomonadota</taxon>
        <taxon>Alphaproteobacteria</taxon>
        <taxon>Rhodobacterales</taxon>
        <taxon>Roseobacteraceae</taxon>
        <taxon>Jannaschia</taxon>
    </lineage>
</organism>
<evidence type="ECO:0000313" key="3">
    <source>
        <dbReference type="Proteomes" id="UP000199283"/>
    </source>
</evidence>
<dbReference type="STRING" id="188906.SAMN04488526_1815"/>
<dbReference type="Gene3D" id="3.40.50.150">
    <property type="entry name" value="Vaccinia Virus protein VP39"/>
    <property type="match status" value="1"/>
</dbReference>
<dbReference type="Proteomes" id="UP000199283">
    <property type="component" value="Unassembled WGS sequence"/>
</dbReference>
<dbReference type="GO" id="GO:0032259">
    <property type="term" value="P:methylation"/>
    <property type="evidence" value="ECO:0007669"/>
    <property type="project" value="UniProtKB-KW"/>
</dbReference>